<accession>A0A183C8Y2</accession>
<protein>
    <submittedName>
        <fullName evidence="2">FABP domain-containing protein</fullName>
    </submittedName>
</protein>
<keyword evidence="1" id="KW-1185">Reference proteome</keyword>
<reference evidence="2" key="2">
    <citation type="submission" date="2016-06" db="UniProtKB">
        <authorList>
            <consortium name="WormBaseParasite"/>
        </authorList>
    </citation>
    <scope>IDENTIFICATION</scope>
</reference>
<proteinExistence type="predicted"/>
<organism evidence="1 2">
    <name type="scientific">Globodera pallida</name>
    <name type="common">Potato cyst nematode worm</name>
    <name type="synonym">Heterodera pallida</name>
    <dbReference type="NCBI Taxonomy" id="36090"/>
    <lineage>
        <taxon>Eukaryota</taxon>
        <taxon>Metazoa</taxon>
        <taxon>Ecdysozoa</taxon>
        <taxon>Nematoda</taxon>
        <taxon>Chromadorea</taxon>
        <taxon>Rhabditida</taxon>
        <taxon>Tylenchina</taxon>
        <taxon>Tylenchomorpha</taxon>
        <taxon>Tylenchoidea</taxon>
        <taxon>Heteroderidae</taxon>
        <taxon>Heteroderinae</taxon>
        <taxon>Globodera</taxon>
    </lineage>
</organism>
<reference evidence="1" key="1">
    <citation type="submission" date="2014-05" db="EMBL/GenBank/DDBJ databases">
        <title>The genome and life-stage specific transcriptomes of Globodera pallida elucidate key aspects of plant parasitism by a cyst nematode.</title>
        <authorList>
            <person name="Cotton J.A."/>
            <person name="Lilley C.J."/>
            <person name="Jones L.M."/>
            <person name="Kikuchi T."/>
            <person name="Reid A.J."/>
            <person name="Thorpe P."/>
            <person name="Tsai I.J."/>
            <person name="Beasley H."/>
            <person name="Blok V."/>
            <person name="Cock P.J.A."/>
            <person name="Van den Akker S.E."/>
            <person name="Holroyd N."/>
            <person name="Hunt M."/>
            <person name="Mantelin S."/>
            <person name="Naghra H."/>
            <person name="Pain A."/>
            <person name="Palomares-Rius J.E."/>
            <person name="Zarowiecki M."/>
            <person name="Berriman M."/>
            <person name="Jones J.T."/>
            <person name="Urwin P.E."/>
        </authorList>
    </citation>
    <scope>NUCLEOTIDE SEQUENCE [LARGE SCALE GENOMIC DNA]</scope>
    <source>
        <strain evidence="1">Lindley</strain>
    </source>
</reference>
<evidence type="ECO:0000313" key="2">
    <source>
        <dbReference type="WBParaSite" id="GPLIN_000932800"/>
    </source>
</evidence>
<dbReference type="Proteomes" id="UP000050741">
    <property type="component" value="Unassembled WGS sequence"/>
</dbReference>
<dbReference type="AlphaFoldDB" id="A0A183C8Y2"/>
<sequence length="119" mass="13616">MLALLGALGRFLPNPEGMYAAPVADIKATFAGLWELEHNDEKTQRIIQKPEEFTLKELKAFARHLHDGRVLHNVHQGATISELRTLFSVRSFPRQSDRGPFTMTYFCNGLLFLFIQNWA</sequence>
<name>A0A183C8Y2_GLOPA</name>
<dbReference type="WBParaSite" id="GPLIN_000932800">
    <property type="protein sequence ID" value="GPLIN_000932800"/>
    <property type="gene ID" value="GPLIN_000932800"/>
</dbReference>
<evidence type="ECO:0000313" key="1">
    <source>
        <dbReference type="Proteomes" id="UP000050741"/>
    </source>
</evidence>